<feature type="compositionally biased region" description="Basic and acidic residues" evidence="14">
    <location>
        <begin position="188"/>
        <end position="201"/>
    </location>
</feature>
<evidence type="ECO:0000256" key="5">
    <source>
        <dbReference type="ARBA" id="ARBA00022729"/>
    </source>
</evidence>
<dbReference type="SMART" id="SM00409">
    <property type="entry name" value="IG"/>
    <property type="match status" value="1"/>
</dbReference>
<dbReference type="InterPro" id="IPR013783">
    <property type="entry name" value="Ig-like_fold"/>
</dbReference>
<evidence type="ECO:0000313" key="19">
    <source>
        <dbReference type="Proteomes" id="UP001066276"/>
    </source>
</evidence>
<gene>
    <name evidence="18" type="ORF">NDU88_006727</name>
</gene>
<dbReference type="InterPro" id="IPR036179">
    <property type="entry name" value="Ig-like_dom_sf"/>
</dbReference>
<dbReference type="GO" id="GO:0098609">
    <property type="term" value="P:cell-cell adhesion"/>
    <property type="evidence" value="ECO:0007669"/>
    <property type="project" value="TreeGrafter"/>
</dbReference>
<dbReference type="InterPro" id="IPR007110">
    <property type="entry name" value="Ig-like_dom"/>
</dbReference>
<comment type="function">
    <text evidence="13">Creation of an extracellular membrane face which guides the wrapping process and ultimately compacts adjacent lamellae.</text>
</comment>
<evidence type="ECO:0000256" key="10">
    <source>
        <dbReference type="ARBA" id="ARBA00023319"/>
    </source>
</evidence>
<keyword evidence="19" id="KW-1185">Reference proteome</keyword>
<keyword evidence="9" id="KW-0325">Glycoprotein</keyword>
<dbReference type="AlphaFoldDB" id="A0AAV7UNM0"/>
<evidence type="ECO:0000256" key="4">
    <source>
        <dbReference type="ARBA" id="ARBA00022692"/>
    </source>
</evidence>
<sequence>MDLRPWGLLLALHSLGALFTAAIEVYTPAEVEAANGTDARLKCTFSSSVPVSDKLYVEWTFTPEAGGASVQVFHYQEQPFPPESGTFRGRAIWDGNINKNDVSIVIRDLEHSDSGTFMCQVRNAPDVSGLAGEIQLRVVNKVTWSEMYILALAVGGACVVIVILVLVVVLTRYRMKSRKRSTEISMTESKEKEMVSEKMMDSSDTDI</sequence>
<keyword evidence="5 16" id="KW-0732">Signal</keyword>
<keyword evidence="7 15" id="KW-0472">Membrane</keyword>
<evidence type="ECO:0000256" key="6">
    <source>
        <dbReference type="ARBA" id="ARBA00022989"/>
    </source>
</evidence>
<dbReference type="PRINTS" id="PR00213">
    <property type="entry name" value="MYELINP0"/>
</dbReference>
<dbReference type="SMART" id="SM00406">
    <property type="entry name" value="IGv"/>
    <property type="match status" value="1"/>
</dbReference>
<dbReference type="InterPro" id="IPR003599">
    <property type="entry name" value="Ig_sub"/>
</dbReference>
<feature type="signal peptide" evidence="16">
    <location>
        <begin position="1"/>
        <end position="22"/>
    </location>
</feature>
<organism evidence="18 19">
    <name type="scientific">Pleurodeles waltl</name>
    <name type="common">Iberian ribbed newt</name>
    <dbReference type="NCBI Taxonomy" id="8319"/>
    <lineage>
        <taxon>Eukaryota</taxon>
        <taxon>Metazoa</taxon>
        <taxon>Chordata</taxon>
        <taxon>Craniata</taxon>
        <taxon>Vertebrata</taxon>
        <taxon>Euteleostomi</taxon>
        <taxon>Amphibia</taxon>
        <taxon>Batrachia</taxon>
        <taxon>Caudata</taxon>
        <taxon>Salamandroidea</taxon>
        <taxon>Salamandridae</taxon>
        <taxon>Pleurodelinae</taxon>
        <taxon>Pleurodeles</taxon>
    </lineage>
</organism>
<evidence type="ECO:0000256" key="8">
    <source>
        <dbReference type="ARBA" id="ARBA00023157"/>
    </source>
</evidence>
<dbReference type="PANTHER" id="PTHR13869">
    <property type="entry name" value="MYELIN P0 RELATED"/>
    <property type="match status" value="1"/>
</dbReference>
<keyword evidence="6 15" id="KW-1133">Transmembrane helix</keyword>
<keyword evidence="10" id="KW-0393">Immunoglobulin domain</keyword>
<feature type="domain" description="Ig-like" evidence="17">
    <location>
        <begin position="21"/>
        <end position="137"/>
    </location>
</feature>
<dbReference type="FunFam" id="2.60.40.10:FF:000193">
    <property type="entry name" value="Myelin protein zero-like 1 like"/>
    <property type="match status" value="1"/>
</dbReference>
<feature type="transmembrane region" description="Helical" evidence="15">
    <location>
        <begin position="147"/>
        <end position="170"/>
    </location>
</feature>
<dbReference type="InterPro" id="IPR000920">
    <property type="entry name" value="Myelin_P0-rel"/>
</dbReference>
<evidence type="ECO:0000259" key="17">
    <source>
        <dbReference type="PROSITE" id="PS50835"/>
    </source>
</evidence>
<dbReference type="GO" id="GO:0005886">
    <property type="term" value="C:plasma membrane"/>
    <property type="evidence" value="ECO:0007669"/>
    <property type="project" value="TreeGrafter"/>
</dbReference>
<accession>A0AAV7UNM0</accession>
<reference evidence="18" key="1">
    <citation type="journal article" date="2022" name="bioRxiv">
        <title>Sequencing and chromosome-scale assembly of the giantPleurodeles waltlgenome.</title>
        <authorList>
            <person name="Brown T."/>
            <person name="Elewa A."/>
            <person name="Iarovenko S."/>
            <person name="Subramanian E."/>
            <person name="Araus A.J."/>
            <person name="Petzold A."/>
            <person name="Susuki M."/>
            <person name="Suzuki K.-i.T."/>
            <person name="Hayashi T."/>
            <person name="Toyoda A."/>
            <person name="Oliveira C."/>
            <person name="Osipova E."/>
            <person name="Leigh N.D."/>
            <person name="Simon A."/>
            <person name="Yun M.H."/>
        </authorList>
    </citation>
    <scope>NUCLEOTIDE SEQUENCE</scope>
    <source>
        <strain evidence="18">20211129_DDA</strain>
        <tissue evidence="18">Liver</tissue>
    </source>
</reference>
<evidence type="ECO:0000256" key="9">
    <source>
        <dbReference type="ARBA" id="ARBA00023180"/>
    </source>
</evidence>
<proteinExistence type="inferred from homology"/>
<dbReference type="Gene3D" id="2.60.40.10">
    <property type="entry name" value="Immunoglobulins"/>
    <property type="match status" value="1"/>
</dbReference>
<comment type="subcellular location">
    <subcellularLocation>
        <location evidence="1">Membrane</location>
        <topology evidence="1">Single-pass type I membrane protein</topology>
    </subcellularLocation>
</comment>
<dbReference type="Proteomes" id="UP001066276">
    <property type="component" value="Chromosome 3_1"/>
</dbReference>
<comment type="caution">
    <text evidence="18">The sequence shown here is derived from an EMBL/GenBank/DDBJ whole genome shotgun (WGS) entry which is preliminary data.</text>
</comment>
<evidence type="ECO:0000256" key="3">
    <source>
        <dbReference type="ARBA" id="ARBA00020871"/>
    </source>
</evidence>
<evidence type="ECO:0000256" key="16">
    <source>
        <dbReference type="SAM" id="SignalP"/>
    </source>
</evidence>
<keyword evidence="8" id="KW-1015">Disulfide bond</keyword>
<feature type="chain" id="PRO_5043967206" description="Myelin protein P0" evidence="16">
    <location>
        <begin position="23"/>
        <end position="207"/>
    </location>
</feature>
<keyword evidence="4 15" id="KW-0812">Transmembrane</keyword>
<name>A0AAV7UNM0_PLEWA</name>
<dbReference type="EMBL" id="JANPWB010000005">
    <property type="protein sequence ID" value="KAJ1189986.1"/>
    <property type="molecule type" value="Genomic_DNA"/>
</dbReference>
<evidence type="ECO:0000256" key="13">
    <source>
        <dbReference type="ARBA" id="ARBA00058349"/>
    </source>
</evidence>
<evidence type="ECO:0000256" key="12">
    <source>
        <dbReference type="ARBA" id="ARBA00032781"/>
    </source>
</evidence>
<comment type="similarity">
    <text evidence="2">Belongs to the myelin P0 protein family.</text>
</comment>
<evidence type="ECO:0000313" key="18">
    <source>
        <dbReference type="EMBL" id="KAJ1189986.1"/>
    </source>
</evidence>
<dbReference type="SUPFAM" id="SSF48726">
    <property type="entry name" value="Immunoglobulin"/>
    <property type="match status" value="1"/>
</dbReference>
<evidence type="ECO:0000256" key="7">
    <source>
        <dbReference type="ARBA" id="ARBA00023136"/>
    </source>
</evidence>
<protein>
    <recommendedName>
        <fullName evidence="3">Myelin protein P0</fullName>
    </recommendedName>
    <alternativeName>
        <fullName evidence="12">Myelin peripheral protein</fullName>
    </alternativeName>
    <alternativeName>
        <fullName evidence="11">Myelin protein zero</fullName>
    </alternativeName>
</protein>
<evidence type="ECO:0000256" key="15">
    <source>
        <dbReference type="SAM" id="Phobius"/>
    </source>
</evidence>
<dbReference type="Pfam" id="PF07686">
    <property type="entry name" value="V-set"/>
    <property type="match status" value="1"/>
</dbReference>
<dbReference type="PANTHER" id="PTHR13869:SF21">
    <property type="entry name" value="MYELIN PROTEIN ZERO-LIKE PROTEIN 2"/>
    <property type="match status" value="1"/>
</dbReference>
<dbReference type="PROSITE" id="PS50835">
    <property type="entry name" value="IG_LIKE"/>
    <property type="match status" value="1"/>
</dbReference>
<evidence type="ECO:0000256" key="11">
    <source>
        <dbReference type="ARBA" id="ARBA00029587"/>
    </source>
</evidence>
<evidence type="ECO:0000256" key="14">
    <source>
        <dbReference type="SAM" id="MobiDB-lite"/>
    </source>
</evidence>
<evidence type="ECO:0000256" key="2">
    <source>
        <dbReference type="ARBA" id="ARBA00007180"/>
    </source>
</evidence>
<dbReference type="InterPro" id="IPR013106">
    <property type="entry name" value="Ig_V-set"/>
</dbReference>
<feature type="region of interest" description="Disordered" evidence="14">
    <location>
        <begin position="181"/>
        <end position="207"/>
    </location>
</feature>
<evidence type="ECO:0000256" key="1">
    <source>
        <dbReference type="ARBA" id="ARBA00004479"/>
    </source>
</evidence>